<gene>
    <name evidence="1" type="ORF">HMPREF0542_11162</name>
</gene>
<dbReference type="PATRIC" id="fig|525362.12.peg.2212"/>
<reference evidence="1 2" key="1">
    <citation type="submission" date="2011-01" db="EMBL/GenBank/DDBJ databases">
        <authorList>
            <person name="Muzny D."/>
            <person name="Qin X."/>
            <person name="Buhay C."/>
            <person name="Dugan-Rocha S."/>
            <person name="Ding Y."/>
            <person name="Chen G."/>
            <person name="Hawes A."/>
            <person name="Holder M."/>
            <person name="Jhangiani S."/>
            <person name="Johnson A."/>
            <person name="Khan Z."/>
            <person name="Li Z."/>
            <person name="Liu W."/>
            <person name="Liu X."/>
            <person name="Perez L."/>
            <person name="Shen H."/>
            <person name="Wang Q."/>
            <person name="Watt J."/>
            <person name="Xi L."/>
            <person name="Xin Y."/>
            <person name="Zhou J."/>
            <person name="Deng J."/>
            <person name="Jiang H."/>
            <person name="Liu Y."/>
            <person name="Qu J."/>
            <person name="Song X.-Z."/>
            <person name="Zhang L."/>
            <person name="Villasana D."/>
            <person name="Johnson A."/>
            <person name="Liu J."/>
            <person name="Liyanage D."/>
            <person name="Lorensuhewa L."/>
            <person name="Robinson T."/>
            <person name="Song A."/>
            <person name="Song B.-B."/>
            <person name="Dinh H."/>
            <person name="Thornton R."/>
            <person name="Coyle M."/>
            <person name="Francisco L."/>
            <person name="Jackson L."/>
            <person name="Javaid M."/>
            <person name="Korchina V."/>
            <person name="Kovar C."/>
            <person name="Mata R."/>
            <person name="Mathew T."/>
            <person name="Ngo R."/>
            <person name="Nguyen L."/>
            <person name="Nguyen N."/>
            <person name="Okwuonu G."/>
            <person name="Ongeri F."/>
            <person name="Pham C."/>
            <person name="Simmons D."/>
            <person name="Wilczek-Boney K."/>
            <person name="Hale W."/>
            <person name="Jakkamsetti A."/>
            <person name="Pham P."/>
            <person name="Ruth R."/>
            <person name="San Lucas F."/>
            <person name="Warren J."/>
            <person name="Zhang J."/>
            <person name="Zhao Z."/>
            <person name="Zhou C."/>
            <person name="Zhu D."/>
            <person name="Lee S."/>
            <person name="Bess C."/>
            <person name="Blankenburg K."/>
            <person name="Forbes L."/>
            <person name="Fu Q."/>
            <person name="Gubbala S."/>
            <person name="Hirani K."/>
            <person name="Jayaseelan J.C."/>
            <person name="Lara F."/>
            <person name="Munidasa M."/>
            <person name="Palculict T."/>
            <person name="Patil S."/>
            <person name="Pu L.-L."/>
            <person name="Saada N."/>
            <person name="Tang L."/>
            <person name="Weissenberger G."/>
            <person name="Zhu Y."/>
            <person name="Hemphill L."/>
            <person name="Shang Y."/>
            <person name="Youmans B."/>
            <person name="Ayvaz T."/>
            <person name="Ross M."/>
            <person name="Santibanez J."/>
            <person name="Aqrawi P."/>
            <person name="Gross S."/>
            <person name="Joshi V."/>
            <person name="Fowler G."/>
            <person name="Nazareth L."/>
            <person name="Reid J."/>
            <person name="Worley K."/>
            <person name="Petrosino J."/>
            <person name="Highlander S."/>
            <person name="Gibbs R."/>
        </authorList>
    </citation>
    <scope>NUCLEOTIDE SEQUENCE [LARGE SCALE GENOMIC DNA]</scope>
    <source>
        <strain evidence="1 2">ATCC 25644</strain>
    </source>
</reference>
<organism evidence="1 2">
    <name type="scientific">Ligilactobacillus ruminis ATCC 25644</name>
    <dbReference type="NCBI Taxonomy" id="525362"/>
    <lineage>
        <taxon>Bacteria</taxon>
        <taxon>Bacillati</taxon>
        <taxon>Bacillota</taxon>
        <taxon>Bacilli</taxon>
        <taxon>Lactobacillales</taxon>
        <taxon>Lactobacillaceae</taxon>
        <taxon>Ligilactobacillus</taxon>
    </lineage>
</organism>
<sequence>MEDQDPEEIIREFVRNAKKAHSVLWAFDQLILKDSKWWKPYDALSKMLDEFDKIDVD</sequence>
<dbReference type="HOGENOM" id="CLU_2991100_0_0_9"/>
<dbReference type="EMBL" id="ACGS02000038">
    <property type="protein sequence ID" value="EFZ34637.1"/>
    <property type="molecule type" value="Genomic_DNA"/>
</dbReference>
<dbReference type="AlphaFoldDB" id="E7FQG7"/>
<protein>
    <submittedName>
        <fullName evidence="1">Uncharacterized protein</fullName>
    </submittedName>
</protein>
<accession>E7FQG7</accession>
<evidence type="ECO:0000313" key="2">
    <source>
        <dbReference type="Proteomes" id="UP000004099"/>
    </source>
</evidence>
<dbReference type="RefSeq" id="WP_003693318.1">
    <property type="nucleotide sequence ID" value="NZ_AFYE01000004.1"/>
</dbReference>
<comment type="caution">
    <text evidence="1">The sequence shown here is derived from an EMBL/GenBank/DDBJ whole genome shotgun (WGS) entry which is preliminary data.</text>
</comment>
<dbReference type="Proteomes" id="UP000004099">
    <property type="component" value="Unassembled WGS sequence"/>
</dbReference>
<proteinExistence type="predicted"/>
<evidence type="ECO:0000313" key="1">
    <source>
        <dbReference type="EMBL" id="EFZ34637.1"/>
    </source>
</evidence>
<name>E7FQG7_9LACO</name>